<comment type="caution">
    <text evidence="1">The sequence shown here is derived from an EMBL/GenBank/DDBJ whole genome shotgun (WGS) entry which is preliminary data.</text>
</comment>
<organism evidence="1 2">
    <name type="scientific">[Candida] jaroonii</name>
    <dbReference type="NCBI Taxonomy" id="467808"/>
    <lineage>
        <taxon>Eukaryota</taxon>
        <taxon>Fungi</taxon>
        <taxon>Dikarya</taxon>
        <taxon>Ascomycota</taxon>
        <taxon>Saccharomycotina</taxon>
        <taxon>Pichiomycetes</taxon>
        <taxon>Debaryomycetaceae</taxon>
        <taxon>Yamadazyma</taxon>
    </lineage>
</organism>
<dbReference type="Proteomes" id="UP001152531">
    <property type="component" value="Unassembled WGS sequence"/>
</dbReference>
<dbReference type="EMBL" id="CALSDN010000005">
    <property type="protein sequence ID" value="CAH6721237.1"/>
    <property type="molecule type" value="Genomic_DNA"/>
</dbReference>
<protein>
    <submittedName>
        <fullName evidence="1">Nucleus-vacuole junction protein 2</fullName>
    </submittedName>
</protein>
<gene>
    <name evidence="1" type="ORF">CLIB1444_05S06612</name>
</gene>
<name>A0ACA9Y8A7_9ASCO</name>
<accession>A0ACA9Y8A7</accession>
<evidence type="ECO:0000313" key="1">
    <source>
        <dbReference type="EMBL" id="CAH6721237.1"/>
    </source>
</evidence>
<evidence type="ECO:0000313" key="2">
    <source>
        <dbReference type="Proteomes" id="UP001152531"/>
    </source>
</evidence>
<reference evidence="1" key="1">
    <citation type="submission" date="2022-06" db="EMBL/GenBank/DDBJ databases">
        <authorList>
            <person name="Legras J.-L."/>
            <person name="Devillers H."/>
            <person name="Grondin C."/>
        </authorList>
    </citation>
    <scope>NUCLEOTIDE SEQUENCE</scope>
    <source>
        <strain evidence="1">CLIB 1444</strain>
    </source>
</reference>
<proteinExistence type="predicted"/>
<keyword evidence="2" id="KW-1185">Reference proteome</keyword>
<sequence length="801" mass="91420">MSIVQFVYIYLIGGVTFLPFLIIGFIYLHPKIDLDVGDELEEPLKAGEIEEEKKSGIKAYKSGWITVTQDYIESTDDITANTSSINDSHDNKSAYSTLYKLVKNSEPDVEIERDPDQMNHQTQPNNEQIKTNQKKHRFYGVLKHGNLFLYKNQTLKDVKHVIVLSNEFVTLWPRDVQEGQLFTKRTAICLMKKDWSRTRRLSENFNKDKLTIDDILDPINNLNPPKSSFFIHCDTNIDKEDWYFSLIRASKVDEDASKLSSKIYASTLHFETNEMIDLIQSLYSSEGQLQTKWFNALIGRIFLSLKRTEVLQNFLTTRITKKLNKIKTPGFLDKFKLGEVDPGNSIPFFTYPDLKEINPNGTLIFTSYVHYHGNLSCNISTKVNLNFGGARFAQTQVDVVLKVTLQKLEGPIIFKIKPPPSERLWYSFEIEPLMSIKIEPIISSRQMTYNIITSAIEKKFKDAIKESLVLPHWDDIVFYDTEGELFRGGIWDKSTRPHEHHHQKTESTSDSESLFDPSVKTRTSSFSDLKETRSEISDSSTKLKLTNTLSDLSKKMKKSKSTHTVGINGDNWLSDGSLIEDTNSQTSNPNLNNAKAQIGKTWKKIGDWYSNTQNHEDKEKDYQKPEMISNRRRPRVQSNEHRGQIPPSPSNSIPSYEMFSKSTDLGLVSHSRTNSKVDQSPLLDTGSVQDPFKDVKEDEEIKEDLEPIKQHVESTNEDDMEPNKEFLEESPFIEGFIPAKSLSASSTSLSNDTEFTPQSISPQLKSSAFATEESINAVPVTSNDHIERSNSKLHRKAPPPL</sequence>